<feature type="compositionally biased region" description="Low complexity" evidence="1">
    <location>
        <begin position="38"/>
        <end position="58"/>
    </location>
</feature>
<dbReference type="InterPro" id="IPR011990">
    <property type="entry name" value="TPR-like_helical_dom_sf"/>
</dbReference>
<feature type="compositionally biased region" description="Pro residues" evidence="1">
    <location>
        <begin position="171"/>
        <end position="201"/>
    </location>
</feature>
<accession>A0A1I1TLF8</accession>
<organism evidence="2 3">
    <name type="scientific">Nannocystis exedens</name>
    <dbReference type="NCBI Taxonomy" id="54"/>
    <lineage>
        <taxon>Bacteria</taxon>
        <taxon>Pseudomonadati</taxon>
        <taxon>Myxococcota</taxon>
        <taxon>Polyangia</taxon>
        <taxon>Nannocystales</taxon>
        <taxon>Nannocystaceae</taxon>
        <taxon>Nannocystis</taxon>
    </lineage>
</organism>
<name>A0A1I1TLF8_9BACT</name>
<reference evidence="3" key="1">
    <citation type="submission" date="2016-10" db="EMBL/GenBank/DDBJ databases">
        <authorList>
            <person name="Varghese N."/>
            <person name="Submissions S."/>
        </authorList>
    </citation>
    <scope>NUCLEOTIDE SEQUENCE [LARGE SCALE GENOMIC DNA]</scope>
    <source>
        <strain evidence="3">ATCC 25963</strain>
    </source>
</reference>
<dbReference type="Proteomes" id="UP000199400">
    <property type="component" value="Unassembled WGS sequence"/>
</dbReference>
<keyword evidence="3" id="KW-1185">Reference proteome</keyword>
<feature type="region of interest" description="Disordered" evidence="1">
    <location>
        <begin position="36"/>
        <end position="239"/>
    </location>
</feature>
<protein>
    <submittedName>
        <fullName evidence="2">Tetratricopeptide repeat-containing protein</fullName>
    </submittedName>
</protein>
<sequence length="437" mass="45269">MLPTLMKPCPFCGEQIQEVAVKCRYCGEWLDPSRRPESAAAAAPVSSASAGFASLSSSRGEGERPLGDFGQLSQPAPPSGLSHMFQGTAPAAPVSEPPPASLATDSVFSTTLRGGIPPLSVEPRAGTVAQPEPERRPDFGAAPARPGEFAPLGGDLDLDVLPALSSVHAAPPQPLLPPPPPPPQPIASAPIPAPPSEPPPSFQARPADEFMQAFLGAAEPMSDSGGDDDLFATPAPPPPPPWPLIGAAAAVVVAIALYAMRGPLFGGDEAPTDPAAADTKQEPPPEAKAPEVKAEPPPETKLAEAPKPPPPAPTDAAFTERLTKAKDAYKDGKLKVASAALTELSQQAPDHPEVLLLTAQVQLEQGKITESRITADRCVAVDPNLADCWLTLGVLRQNGKDDAGAVVAYETYLKLAPTGRYARDASSQLARLRRSAG</sequence>
<evidence type="ECO:0000313" key="2">
    <source>
        <dbReference type="EMBL" id="SFD59387.1"/>
    </source>
</evidence>
<dbReference type="AlphaFoldDB" id="A0A1I1TLF8"/>
<feature type="region of interest" description="Disordered" evidence="1">
    <location>
        <begin position="269"/>
        <end position="316"/>
    </location>
</feature>
<evidence type="ECO:0000256" key="1">
    <source>
        <dbReference type="SAM" id="MobiDB-lite"/>
    </source>
</evidence>
<dbReference type="SUPFAM" id="SSF48452">
    <property type="entry name" value="TPR-like"/>
    <property type="match status" value="1"/>
</dbReference>
<dbReference type="EMBL" id="FOMX01000002">
    <property type="protein sequence ID" value="SFD59387.1"/>
    <property type="molecule type" value="Genomic_DNA"/>
</dbReference>
<feature type="compositionally biased region" description="Low complexity" evidence="1">
    <location>
        <begin position="150"/>
        <end position="164"/>
    </location>
</feature>
<evidence type="ECO:0000313" key="3">
    <source>
        <dbReference type="Proteomes" id="UP000199400"/>
    </source>
</evidence>
<dbReference type="Gene3D" id="1.25.40.10">
    <property type="entry name" value="Tetratricopeptide repeat domain"/>
    <property type="match status" value="1"/>
</dbReference>
<feature type="compositionally biased region" description="Basic and acidic residues" evidence="1">
    <location>
        <begin position="279"/>
        <end position="304"/>
    </location>
</feature>
<dbReference type="PRINTS" id="PR01217">
    <property type="entry name" value="PRICHEXTENSN"/>
</dbReference>
<proteinExistence type="predicted"/>
<gene>
    <name evidence="2" type="ORF">SAMN02745121_00788</name>
</gene>
<dbReference type="STRING" id="54.SAMN02745121_00788"/>